<feature type="binding site" evidence="9">
    <location>
        <position position="66"/>
    </location>
    <ligand>
        <name>S-adenosyl-L-methionine</name>
        <dbReference type="ChEBI" id="CHEBI:59789"/>
    </ligand>
</feature>
<dbReference type="GO" id="GO:0010038">
    <property type="term" value="P:response to metal ion"/>
    <property type="evidence" value="ECO:0007669"/>
    <property type="project" value="InterPro"/>
</dbReference>
<protein>
    <recommendedName>
        <fullName evidence="4 9">Thiopurine S-methyltransferase</fullName>
        <ecNumber evidence="4 9">2.1.1.67</ecNumber>
    </recommendedName>
    <alternativeName>
        <fullName evidence="9">Thiopurine methyltransferase</fullName>
    </alternativeName>
</protein>
<keyword evidence="5 9" id="KW-0963">Cytoplasm</keyword>
<dbReference type="InterPro" id="IPR025835">
    <property type="entry name" value="Thiopurine_S-MeTrfase"/>
</dbReference>
<dbReference type="InterPro" id="IPR022474">
    <property type="entry name" value="Thiopur_S-MeTfrase_Se/Te_detox"/>
</dbReference>
<keyword evidence="6 9" id="KW-0489">Methyltransferase</keyword>
<evidence type="ECO:0000256" key="3">
    <source>
        <dbReference type="ARBA" id="ARBA00008145"/>
    </source>
</evidence>
<dbReference type="AlphaFoldDB" id="A0A1F6VB29"/>
<dbReference type="NCBIfam" id="TIGR03840">
    <property type="entry name" value="TMPT_Se_Te"/>
    <property type="match status" value="1"/>
</dbReference>
<dbReference type="EC" id="2.1.1.67" evidence="4 9"/>
<reference evidence="10 11" key="1">
    <citation type="journal article" date="2016" name="Nat. Commun.">
        <title>Thousands of microbial genomes shed light on interconnected biogeochemical processes in an aquifer system.</title>
        <authorList>
            <person name="Anantharaman K."/>
            <person name="Brown C.T."/>
            <person name="Hug L.A."/>
            <person name="Sharon I."/>
            <person name="Castelle C.J."/>
            <person name="Probst A.J."/>
            <person name="Thomas B.C."/>
            <person name="Singh A."/>
            <person name="Wilkins M.J."/>
            <person name="Karaoz U."/>
            <person name="Brodie E.L."/>
            <person name="Williams K.H."/>
            <person name="Hubbard S.S."/>
            <person name="Banfield J.F."/>
        </authorList>
    </citation>
    <scope>NUCLEOTIDE SEQUENCE [LARGE SCALE GENOMIC DNA]</scope>
</reference>
<feature type="binding site" evidence="9">
    <location>
        <position position="10"/>
    </location>
    <ligand>
        <name>S-adenosyl-L-methionine</name>
        <dbReference type="ChEBI" id="CHEBI:59789"/>
    </ligand>
</feature>
<name>A0A1F6VB29_9PROT</name>
<evidence type="ECO:0000256" key="9">
    <source>
        <dbReference type="HAMAP-Rule" id="MF_00812"/>
    </source>
</evidence>
<evidence type="ECO:0000256" key="6">
    <source>
        <dbReference type="ARBA" id="ARBA00022603"/>
    </source>
</evidence>
<dbReference type="PANTHER" id="PTHR10259">
    <property type="entry name" value="THIOPURINE S-METHYLTRANSFERASE"/>
    <property type="match status" value="1"/>
</dbReference>
<accession>A0A1F6VB29</accession>
<evidence type="ECO:0000313" key="10">
    <source>
        <dbReference type="EMBL" id="OGI66842.1"/>
    </source>
</evidence>
<keyword evidence="8 9" id="KW-0949">S-adenosyl-L-methionine</keyword>
<dbReference type="NCBIfam" id="NF009732">
    <property type="entry name" value="PRK13255.1"/>
    <property type="match status" value="1"/>
</dbReference>
<dbReference type="Pfam" id="PF05724">
    <property type="entry name" value="TPMT"/>
    <property type="match status" value="1"/>
</dbReference>
<dbReference type="FunFam" id="3.40.50.150:FF:000101">
    <property type="entry name" value="Thiopurine S-methyltransferase"/>
    <property type="match status" value="1"/>
</dbReference>
<dbReference type="GO" id="GO:0005737">
    <property type="term" value="C:cytoplasm"/>
    <property type="evidence" value="ECO:0007669"/>
    <property type="project" value="UniProtKB-SubCell"/>
</dbReference>
<dbReference type="InterPro" id="IPR008854">
    <property type="entry name" value="TPMT"/>
</dbReference>
<organism evidence="10 11">
    <name type="scientific">Candidatus Muproteobacteria bacterium RBG_16_60_9</name>
    <dbReference type="NCBI Taxonomy" id="1817755"/>
    <lineage>
        <taxon>Bacteria</taxon>
        <taxon>Pseudomonadati</taxon>
        <taxon>Pseudomonadota</taxon>
        <taxon>Candidatus Muproteobacteria</taxon>
    </lineage>
</organism>
<dbReference type="PROSITE" id="PS51585">
    <property type="entry name" value="SAM_MT_TPMT"/>
    <property type="match status" value="1"/>
</dbReference>
<dbReference type="HAMAP" id="MF_00812">
    <property type="entry name" value="Thiopur_methtran"/>
    <property type="match status" value="1"/>
</dbReference>
<evidence type="ECO:0000256" key="7">
    <source>
        <dbReference type="ARBA" id="ARBA00022679"/>
    </source>
</evidence>
<feature type="binding site" evidence="9">
    <location>
        <position position="123"/>
    </location>
    <ligand>
        <name>S-adenosyl-L-methionine</name>
        <dbReference type="ChEBI" id="CHEBI:59789"/>
    </ligand>
</feature>
<dbReference type="GO" id="GO:0008119">
    <property type="term" value="F:thiopurine S-methyltransferase activity"/>
    <property type="evidence" value="ECO:0007669"/>
    <property type="project" value="UniProtKB-UniRule"/>
</dbReference>
<dbReference type="InterPro" id="IPR029063">
    <property type="entry name" value="SAM-dependent_MTases_sf"/>
</dbReference>
<dbReference type="SUPFAM" id="SSF53335">
    <property type="entry name" value="S-adenosyl-L-methionine-dependent methyltransferases"/>
    <property type="match status" value="1"/>
</dbReference>
<dbReference type="GO" id="GO:0032259">
    <property type="term" value="P:methylation"/>
    <property type="evidence" value="ECO:0007669"/>
    <property type="project" value="UniProtKB-KW"/>
</dbReference>
<dbReference type="Proteomes" id="UP000179076">
    <property type="component" value="Unassembled WGS sequence"/>
</dbReference>
<evidence type="ECO:0000256" key="4">
    <source>
        <dbReference type="ARBA" id="ARBA00011905"/>
    </source>
</evidence>
<comment type="similarity">
    <text evidence="3 9">Belongs to the class I-like SAM-binding methyltransferase superfamily. TPMT family.</text>
</comment>
<proteinExistence type="inferred from homology"/>
<feature type="binding site" evidence="9">
    <location>
        <position position="45"/>
    </location>
    <ligand>
        <name>S-adenosyl-L-methionine</name>
        <dbReference type="ChEBI" id="CHEBI:59789"/>
    </ligand>
</feature>
<dbReference type="Gene3D" id="3.40.50.150">
    <property type="entry name" value="Vaccinia Virus protein VP39"/>
    <property type="match status" value="1"/>
</dbReference>
<comment type="caution">
    <text evidence="10">The sequence shown here is derived from an EMBL/GenBank/DDBJ whole genome shotgun (WGS) entry which is preliminary data.</text>
</comment>
<dbReference type="PANTHER" id="PTHR10259:SF11">
    <property type="entry name" value="THIOPURINE S-METHYLTRANSFERASE"/>
    <property type="match status" value="1"/>
</dbReference>
<evidence type="ECO:0000256" key="1">
    <source>
        <dbReference type="ARBA" id="ARBA00000903"/>
    </source>
</evidence>
<dbReference type="EMBL" id="MFSP01000076">
    <property type="protein sequence ID" value="OGI66842.1"/>
    <property type="molecule type" value="Genomic_DNA"/>
</dbReference>
<dbReference type="PIRSF" id="PIRSF023956">
    <property type="entry name" value="Thiopurine_S-methyltransferase"/>
    <property type="match status" value="1"/>
</dbReference>
<evidence type="ECO:0000256" key="8">
    <source>
        <dbReference type="ARBA" id="ARBA00022691"/>
    </source>
</evidence>
<sequence length="221" mass="25304">MQPDFWSERWSRNQIGFHQGEINSLLRAHWFRLHVPKGAKVFVPLCGKSRDIMWLRARGHHVVGVELIRIALHDFFAENALTPTVTAQPPFERWEADGVTLWCGDFFDLIAVDLDDVGAVYDRASLIALPPDMRQRYVEHMHSILPPRAETLLVTLSYPEGEMKGPPFSVTDAEVQSLYGDSFIVQRRVAHDALAENEHLRARGLTQLTEQAYRLQPRRAP</sequence>
<comment type="catalytic activity">
    <reaction evidence="1 9">
        <text>S-adenosyl-L-methionine + a thiopurine = S-adenosyl-L-homocysteine + a thiopurine S-methylether.</text>
        <dbReference type="EC" id="2.1.1.67"/>
    </reaction>
</comment>
<keyword evidence="7 9" id="KW-0808">Transferase</keyword>
<evidence type="ECO:0000256" key="5">
    <source>
        <dbReference type="ARBA" id="ARBA00022490"/>
    </source>
</evidence>
<evidence type="ECO:0000256" key="2">
    <source>
        <dbReference type="ARBA" id="ARBA00004496"/>
    </source>
</evidence>
<evidence type="ECO:0000313" key="11">
    <source>
        <dbReference type="Proteomes" id="UP000179076"/>
    </source>
</evidence>
<comment type="subcellular location">
    <subcellularLocation>
        <location evidence="2 9">Cytoplasm</location>
    </subcellularLocation>
</comment>
<gene>
    <name evidence="9" type="primary">tpm</name>
    <name evidence="10" type="ORF">A2W18_02575</name>
</gene>